<keyword evidence="2" id="KW-1185">Reference proteome</keyword>
<evidence type="ECO:0000313" key="2">
    <source>
        <dbReference type="Proteomes" id="UP000762676"/>
    </source>
</evidence>
<evidence type="ECO:0000313" key="1">
    <source>
        <dbReference type="EMBL" id="GFS08478.1"/>
    </source>
</evidence>
<sequence length="94" mass="10814">MRWTPFQIARTLIHERFTVSSNGNGTPSSMNQVNILSSYPWVVRSLHNIRSDLAINNILRYATLTKGKGEAMFLDAWVKIFRITRSKPLQKGKH</sequence>
<comment type="caution">
    <text evidence="1">The sequence shown here is derived from an EMBL/GenBank/DDBJ whole genome shotgun (WGS) entry which is preliminary data.</text>
</comment>
<reference evidence="1 2" key="1">
    <citation type="journal article" date="2021" name="Elife">
        <title>Chloroplast acquisition without the gene transfer in kleptoplastic sea slugs, Plakobranchus ocellatus.</title>
        <authorList>
            <person name="Maeda T."/>
            <person name="Takahashi S."/>
            <person name="Yoshida T."/>
            <person name="Shimamura S."/>
            <person name="Takaki Y."/>
            <person name="Nagai Y."/>
            <person name="Toyoda A."/>
            <person name="Suzuki Y."/>
            <person name="Arimoto A."/>
            <person name="Ishii H."/>
            <person name="Satoh N."/>
            <person name="Nishiyama T."/>
            <person name="Hasebe M."/>
            <person name="Maruyama T."/>
            <person name="Minagawa J."/>
            <person name="Obokata J."/>
            <person name="Shigenobu S."/>
        </authorList>
    </citation>
    <scope>NUCLEOTIDE SEQUENCE [LARGE SCALE GENOMIC DNA]</scope>
</reference>
<dbReference type="Proteomes" id="UP000762676">
    <property type="component" value="Unassembled WGS sequence"/>
</dbReference>
<gene>
    <name evidence="1" type="ORF">ElyMa_006596500</name>
</gene>
<protein>
    <submittedName>
        <fullName evidence="1">Uncharacterized protein</fullName>
    </submittedName>
</protein>
<proteinExistence type="predicted"/>
<name>A0AAV4IDB8_9GAST</name>
<dbReference type="EMBL" id="BMAT01013251">
    <property type="protein sequence ID" value="GFS08478.1"/>
    <property type="molecule type" value="Genomic_DNA"/>
</dbReference>
<accession>A0AAV4IDB8</accession>
<dbReference type="AlphaFoldDB" id="A0AAV4IDB8"/>
<organism evidence="1 2">
    <name type="scientific">Elysia marginata</name>
    <dbReference type="NCBI Taxonomy" id="1093978"/>
    <lineage>
        <taxon>Eukaryota</taxon>
        <taxon>Metazoa</taxon>
        <taxon>Spiralia</taxon>
        <taxon>Lophotrochozoa</taxon>
        <taxon>Mollusca</taxon>
        <taxon>Gastropoda</taxon>
        <taxon>Heterobranchia</taxon>
        <taxon>Euthyneura</taxon>
        <taxon>Panpulmonata</taxon>
        <taxon>Sacoglossa</taxon>
        <taxon>Placobranchoidea</taxon>
        <taxon>Plakobranchidae</taxon>
        <taxon>Elysia</taxon>
    </lineage>
</organism>